<name>A0ACB9RDN9_9MYRT</name>
<comment type="caution">
    <text evidence="1">The sequence shown here is derived from an EMBL/GenBank/DDBJ whole genome shotgun (WGS) entry which is preliminary data.</text>
</comment>
<evidence type="ECO:0000313" key="2">
    <source>
        <dbReference type="Proteomes" id="UP001057402"/>
    </source>
</evidence>
<proteinExistence type="predicted"/>
<reference evidence="2" key="1">
    <citation type="journal article" date="2023" name="Front. Plant Sci.">
        <title>Chromosomal-level genome assembly of Melastoma candidum provides insights into trichome evolution.</title>
        <authorList>
            <person name="Zhong Y."/>
            <person name="Wu W."/>
            <person name="Sun C."/>
            <person name="Zou P."/>
            <person name="Liu Y."/>
            <person name="Dai S."/>
            <person name="Zhou R."/>
        </authorList>
    </citation>
    <scope>NUCLEOTIDE SEQUENCE [LARGE SCALE GENOMIC DNA]</scope>
</reference>
<accession>A0ACB9RDN9</accession>
<dbReference type="Proteomes" id="UP001057402">
    <property type="component" value="Chromosome 4"/>
</dbReference>
<evidence type="ECO:0000313" key="1">
    <source>
        <dbReference type="EMBL" id="KAI4375739.1"/>
    </source>
</evidence>
<gene>
    <name evidence="1" type="ORF">MLD38_013571</name>
</gene>
<organism evidence="1 2">
    <name type="scientific">Melastoma candidum</name>
    <dbReference type="NCBI Taxonomy" id="119954"/>
    <lineage>
        <taxon>Eukaryota</taxon>
        <taxon>Viridiplantae</taxon>
        <taxon>Streptophyta</taxon>
        <taxon>Embryophyta</taxon>
        <taxon>Tracheophyta</taxon>
        <taxon>Spermatophyta</taxon>
        <taxon>Magnoliopsida</taxon>
        <taxon>eudicotyledons</taxon>
        <taxon>Gunneridae</taxon>
        <taxon>Pentapetalae</taxon>
        <taxon>rosids</taxon>
        <taxon>malvids</taxon>
        <taxon>Myrtales</taxon>
        <taxon>Melastomataceae</taxon>
        <taxon>Melastomatoideae</taxon>
        <taxon>Melastomateae</taxon>
        <taxon>Melastoma</taxon>
    </lineage>
</organism>
<protein>
    <submittedName>
        <fullName evidence="1">Uncharacterized protein</fullName>
    </submittedName>
</protein>
<dbReference type="EMBL" id="CM042883">
    <property type="protein sequence ID" value="KAI4375739.1"/>
    <property type="molecule type" value="Genomic_DNA"/>
</dbReference>
<keyword evidence="2" id="KW-1185">Reference proteome</keyword>
<sequence length="258" mass="29690">MMPYNPRMGEGQGSARAFILLFVGTILYPQNEKTINKRAVYITKAILEGAPFLPNLIEETNFSLTNIVREARRGVRNHRMTFCPALLQVWFYTHLGITGEAFTREHTPGLLARIVERARLPIRTFVGVDALFRSMEPADFYQRAPCFDTDDAITSSTDGYFIPFMGFGGTSYYASFQVRHQLGLTPKTRAPPQQLFRPLSLDDKVVKTALQRVIAHISRIWMTLTEEICELPPELEEEDRAAQSQCFWRKRHTQWDRL</sequence>